<comment type="similarity">
    <text evidence="2 10">Belongs to the GPI inositol-deacylase family.</text>
</comment>
<evidence type="ECO:0000259" key="13">
    <source>
        <dbReference type="Pfam" id="PF25140"/>
    </source>
</evidence>
<proteinExistence type="inferred from homology"/>
<accession>A0A9W7XQP6</accession>
<feature type="domain" description="GPI inositol-deacylase PGAP1-like alpha/beta" evidence="12">
    <location>
        <begin position="166"/>
        <end position="406"/>
    </location>
</feature>
<gene>
    <name evidence="14" type="primary">BST1</name>
    <name evidence="14" type="ORF">LPJ64_001386</name>
</gene>
<dbReference type="GO" id="GO:0015031">
    <property type="term" value="P:protein transport"/>
    <property type="evidence" value="ECO:0007669"/>
    <property type="project" value="UniProtKB-KW"/>
</dbReference>
<feature type="transmembrane region" description="Helical" evidence="10">
    <location>
        <begin position="882"/>
        <end position="901"/>
    </location>
</feature>
<organism evidence="14 15">
    <name type="scientific">Coemansia asiatica</name>
    <dbReference type="NCBI Taxonomy" id="1052880"/>
    <lineage>
        <taxon>Eukaryota</taxon>
        <taxon>Fungi</taxon>
        <taxon>Fungi incertae sedis</taxon>
        <taxon>Zoopagomycota</taxon>
        <taxon>Kickxellomycotina</taxon>
        <taxon>Kickxellomycetes</taxon>
        <taxon>Kickxellales</taxon>
        <taxon>Kickxellaceae</taxon>
        <taxon>Coemansia</taxon>
    </lineage>
</organism>
<protein>
    <recommendedName>
        <fullName evidence="10">GPI inositol-deacylase</fullName>
        <ecNumber evidence="10">3.1.-.-</ecNumber>
    </recommendedName>
</protein>
<comment type="subcellular location">
    <subcellularLocation>
        <location evidence="1">Endoplasmic reticulum membrane</location>
        <topology evidence="1">Multi-pass membrane protein</topology>
    </subcellularLocation>
</comment>
<evidence type="ECO:0000256" key="6">
    <source>
        <dbReference type="ARBA" id="ARBA00022824"/>
    </source>
</evidence>
<evidence type="ECO:0000256" key="4">
    <source>
        <dbReference type="ARBA" id="ARBA00022692"/>
    </source>
</evidence>
<dbReference type="SUPFAM" id="SSF53474">
    <property type="entry name" value="alpha/beta-Hydrolases"/>
    <property type="match status" value="1"/>
</dbReference>
<name>A0A9W7XQP6_9FUNG</name>
<evidence type="ECO:0000256" key="5">
    <source>
        <dbReference type="ARBA" id="ARBA00022801"/>
    </source>
</evidence>
<keyword evidence="4 10" id="KW-0812">Transmembrane</keyword>
<feature type="transmembrane region" description="Helical" evidence="10">
    <location>
        <begin position="91"/>
        <end position="112"/>
    </location>
</feature>
<keyword evidence="8 10" id="KW-1133">Transmembrane helix</keyword>
<feature type="transmembrane region" description="Helical" evidence="10">
    <location>
        <begin position="908"/>
        <end position="927"/>
    </location>
</feature>
<feature type="transmembrane region" description="Helical" evidence="10">
    <location>
        <begin position="973"/>
        <end position="999"/>
    </location>
</feature>
<keyword evidence="6 10" id="KW-0256">Endoplasmic reticulum</keyword>
<comment type="caution">
    <text evidence="14">The sequence shown here is derived from an EMBL/GenBank/DDBJ whole genome shotgun (WGS) entry which is preliminary data.</text>
</comment>
<dbReference type="PANTHER" id="PTHR15495">
    <property type="entry name" value="NEGATIVE REGULATOR OF VESICLE FORMATION-RELATED"/>
    <property type="match status" value="1"/>
</dbReference>
<dbReference type="InterPro" id="IPR039529">
    <property type="entry name" value="PGAP1/BST1"/>
</dbReference>
<keyword evidence="15" id="KW-1185">Reference proteome</keyword>
<feature type="domain" description="GPI inositol-deacylase transmembrane" evidence="13">
    <location>
        <begin position="796"/>
        <end position="1159"/>
    </location>
</feature>
<evidence type="ECO:0000256" key="2">
    <source>
        <dbReference type="ARBA" id="ARBA00006931"/>
    </source>
</evidence>
<feature type="region of interest" description="Disordered" evidence="11">
    <location>
        <begin position="1208"/>
        <end position="1227"/>
    </location>
</feature>
<dbReference type="AlphaFoldDB" id="A0A9W7XQP6"/>
<feature type="transmembrane region" description="Helical" evidence="10">
    <location>
        <begin position="842"/>
        <end position="862"/>
    </location>
</feature>
<evidence type="ECO:0000313" key="14">
    <source>
        <dbReference type="EMBL" id="KAJ1647201.1"/>
    </source>
</evidence>
<evidence type="ECO:0000256" key="9">
    <source>
        <dbReference type="ARBA" id="ARBA00023136"/>
    </source>
</evidence>
<dbReference type="EC" id="3.1.-.-" evidence="10"/>
<dbReference type="InterPro" id="IPR012908">
    <property type="entry name" value="PGAP1-ab_dom-like"/>
</dbReference>
<feature type="compositionally biased region" description="Low complexity" evidence="11">
    <location>
        <begin position="22"/>
        <end position="38"/>
    </location>
</feature>
<evidence type="ECO:0000259" key="12">
    <source>
        <dbReference type="Pfam" id="PF07819"/>
    </source>
</evidence>
<feature type="transmembrane region" description="Helical" evidence="10">
    <location>
        <begin position="1120"/>
        <end position="1136"/>
    </location>
</feature>
<keyword evidence="9 10" id="KW-0472">Membrane</keyword>
<dbReference type="Proteomes" id="UP001145021">
    <property type="component" value="Unassembled WGS sequence"/>
</dbReference>
<keyword evidence="7 10" id="KW-0653">Protein transport</keyword>
<dbReference type="InterPro" id="IPR029058">
    <property type="entry name" value="AB_hydrolase_fold"/>
</dbReference>
<evidence type="ECO:0000256" key="11">
    <source>
        <dbReference type="SAM" id="MobiDB-lite"/>
    </source>
</evidence>
<keyword evidence="5 10" id="KW-0378">Hydrolase</keyword>
<dbReference type="GO" id="GO:0006888">
    <property type="term" value="P:endoplasmic reticulum to Golgi vesicle-mediated transport"/>
    <property type="evidence" value="ECO:0007669"/>
    <property type="project" value="TreeGrafter"/>
</dbReference>
<dbReference type="GO" id="GO:0050185">
    <property type="term" value="F:phosphatidylinositol deacylase activity"/>
    <property type="evidence" value="ECO:0007669"/>
    <property type="project" value="TreeGrafter"/>
</dbReference>
<comment type="function">
    <text evidence="10">Involved in inositol deacylation of GPI-anchored proteins which plays important roles in the quality control and ER-associated degradation of GPI-anchored proteins.</text>
</comment>
<evidence type="ECO:0000313" key="15">
    <source>
        <dbReference type="Proteomes" id="UP001145021"/>
    </source>
</evidence>
<evidence type="ECO:0000256" key="1">
    <source>
        <dbReference type="ARBA" id="ARBA00004477"/>
    </source>
</evidence>
<dbReference type="Pfam" id="PF25140">
    <property type="entry name" value="PGAP1_TMD"/>
    <property type="match status" value="1"/>
</dbReference>
<evidence type="ECO:0000256" key="8">
    <source>
        <dbReference type="ARBA" id="ARBA00022989"/>
    </source>
</evidence>
<sequence length="1227" mass="136171">MPAKKKRSPDSQIPNTQHRAVATSTSTAAASSSSSFASVRERSPASSASGPSFEDAGSDQEDQSRHGLTNSAVLAADINRGWLASFVRRRAAVLLLLLFSSIIGLLAAQSYFNAQPDIPSCVMSYSRPRFLEQTLFDKTWTRFSTKYKLYLYREGGFDAFDEPYRIPVLFVPGNAGSPKQVRSIASATTSAFVDLIGRDPSAVDRGQVGFDFFTVGLNEEFTALHGYSILEQADFVNDAIRYILSLYPKTRLRHKLSSNGTEFALPTSVVVIGHSMGGVVARTAFTLPNHIVGSIQAIFTLATPHNNPTASLESFVDKVYTSINSFWRHGFHHGTLDDVSLVSIAGGNLDSMINSDYTYVGDLAPEENSLSLLSSGIDDVWLSLDHQSILWCAQMARKFSTMLLHIMDARLPSQLLPLDKRMDVMRRYLYSKLDYGSKYAKPSFSPRKTKIESYRYVQVYNEGAIRVSIPDKSVSGSAGIDGKSLFNSSLHLVPTDTIEDSSKSSGLQIIYGLRKQKKDQSNGDHIVDPEFQVFGCNPIDTQQPSAGTDGLSDSVCTSIYVPAPASLPLKPAAGGAPKIDVPLLKYTEIPADQLSKFAYIGAEIPAAKDIDQIGFFHAQLAEKKASDILVVSPGYQSLLWSYNIHVPEKPSGKRINIRTRIRLNVPENPFFVFRAKLAMRAAKWAKLGKPRFGAVVRQSDGRRMFESKFWYDQSVMDFAIHGRGAYLPSDDIANNALKTNHMDTPSLWKGVYLDIWADTDYYSGFDISLSINWYSSINRMVKRYDMALLALSFIWASLVLLDQLRTWNNDVVESDSVTGAQRRPTFPSCLGSIENLIRNGTLTTMLVAAALTPVLQTVVAYLMQSHWSPALLAAWNNLFMGVRGSGLALCFLPMLLVFLSLGFVALEAVVLTLVCSAISWIAVNVLMRFRSNASADASSSDVALLHQQYQNYQQLRQQQQLSLIKSPAVTRPLVATVAFIVFVGTFVPYQFAFLVIYFAQLITSIRTTVLASHAASKALAAGSAHPKAHAASVALRNRAKYQLALLLFWTSSLPYCAPELLVWVRNLSVMWFEDAPSDHNLLNMAGYFALRMLASYHIVPRLDSSRLVFFGCSNSHWLRCVTYVFFGLSVAVAWLHSVRRPYILYSIANAISAWLAMIQLADFFVQYTAVRRKEESFAMHMQARSADAQNHLALSEPEDYDMDLIYEEGHDDNNEEPSKSLLDRKLR</sequence>
<dbReference type="Gene3D" id="3.40.50.1820">
    <property type="entry name" value="alpha/beta hydrolase"/>
    <property type="match status" value="1"/>
</dbReference>
<evidence type="ECO:0000256" key="3">
    <source>
        <dbReference type="ARBA" id="ARBA00022448"/>
    </source>
</evidence>
<evidence type="ECO:0000256" key="7">
    <source>
        <dbReference type="ARBA" id="ARBA00022927"/>
    </source>
</evidence>
<feature type="transmembrane region" description="Helical" evidence="10">
    <location>
        <begin position="784"/>
        <end position="801"/>
    </location>
</feature>
<dbReference type="Pfam" id="PF07819">
    <property type="entry name" value="PGAP1"/>
    <property type="match status" value="1"/>
</dbReference>
<dbReference type="GO" id="GO:0005789">
    <property type="term" value="C:endoplasmic reticulum membrane"/>
    <property type="evidence" value="ECO:0007669"/>
    <property type="project" value="UniProtKB-SubCell"/>
</dbReference>
<dbReference type="InterPro" id="IPR056824">
    <property type="entry name" value="PGAP1_TMD"/>
</dbReference>
<evidence type="ECO:0000256" key="10">
    <source>
        <dbReference type="RuleBase" id="RU365011"/>
    </source>
</evidence>
<dbReference type="GO" id="GO:0006505">
    <property type="term" value="P:GPI anchor metabolic process"/>
    <property type="evidence" value="ECO:0007669"/>
    <property type="project" value="TreeGrafter"/>
</dbReference>
<feature type="region of interest" description="Disordered" evidence="11">
    <location>
        <begin position="1"/>
        <end position="65"/>
    </location>
</feature>
<reference evidence="14" key="1">
    <citation type="submission" date="2022-07" db="EMBL/GenBank/DDBJ databases">
        <title>Phylogenomic reconstructions and comparative analyses of Kickxellomycotina fungi.</title>
        <authorList>
            <person name="Reynolds N.K."/>
            <person name="Stajich J.E."/>
            <person name="Barry K."/>
            <person name="Grigoriev I.V."/>
            <person name="Crous P."/>
            <person name="Smith M.E."/>
        </authorList>
    </citation>
    <scope>NUCLEOTIDE SEQUENCE</scope>
    <source>
        <strain evidence="14">NBRC 105413</strain>
    </source>
</reference>
<dbReference type="EMBL" id="JANBOH010000036">
    <property type="protein sequence ID" value="KAJ1647201.1"/>
    <property type="molecule type" value="Genomic_DNA"/>
</dbReference>
<keyword evidence="3 10" id="KW-0813">Transport</keyword>
<feature type="transmembrane region" description="Helical" evidence="10">
    <location>
        <begin position="1142"/>
        <end position="1165"/>
    </location>
</feature>
<dbReference type="PANTHER" id="PTHR15495:SF7">
    <property type="entry name" value="GPI INOSITOL-DEACYLASE"/>
    <property type="match status" value="1"/>
</dbReference>